<dbReference type="OrthoDB" id="600887at2"/>
<organism evidence="9 10">
    <name type="scientific">Sphingobacterium puteale</name>
    <dbReference type="NCBI Taxonomy" id="2420510"/>
    <lineage>
        <taxon>Bacteria</taxon>
        <taxon>Pseudomonadati</taxon>
        <taxon>Bacteroidota</taxon>
        <taxon>Sphingobacteriia</taxon>
        <taxon>Sphingobacteriales</taxon>
        <taxon>Sphingobacteriaceae</taxon>
        <taxon>Sphingobacterium</taxon>
    </lineage>
</organism>
<dbReference type="InterPro" id="IPR008969">
    <property type="entry name" value="CarboxyPept-like_regulatory"/>
</dbReference>
<dbReference type="Proteomes" id="UP000282423">
    <property type="component" value="Unassembled WGS sequence"/>
</dbReference>
<dbReference type="FunFam" id="2.170.130.10:FF:000003">
    <property type="entry name" value="SusC/RagA family TonB-linked outer membrane protein"/>
    <property type="match status" value="1"/>
</dbReference>
<comment type="subcellular location">
    <subcellularLocation>
        <location evidence="1 7">Cell outer membrane</location>
        <topology evidence="1 7">Multi-pass membrane protein</topology>
    </subcellularLocation>
</comment>
<name>A0A420VS89_9SPHI</name>
<dbReference type="Pfam" id="PF13715">
    <property type="entry name" value="CarbopepD_reg_2"/>
    <property type="match status" value="1"/>
</dbReference>
<evidence type="ECO:0000256" key="2">
    <source>
        <dbReference type="ARBA" id="ARBA00022448"/>
    </source>
</evidence>
<accession>A0A420VS89</accession>
<keyword evidence="6 7" id="KW-0998">Cell outer membrane</keyword>
<evidence type="ECO:0000313" key="9">
    <source>
        <dbReference type="EMBL" id="RKO69200.1"/>
    </source>
</evidence>
<evidence type="ECO:0000313" key="10">
    <source>
        <dbReference type="Proteomes" id="UP000282423"/>
    </source>
</evidence>
<keyword evidence="3 7" id="KW-1134">Transmembrane beta strand</keyword>
<dbReference type="InterPro" id="IPR023996">
    <property type="entry name" value="TonB-dep_OMP_SusC/RagA"/>
</dbReference>
<evidence type="ECO:0000256" key="3">
    <source>
        <dbReference type="ARBA" id="ARBA00022452"/>
    </source>
</evidence>
<evidence type="ECO:0000256" key="5">
    <source>
        <dbReference type="ARBA" id="ARBA00023136"/>
    </source>
</evidence>
<dbReference type="InterPro" id="IPR023997">
    <property type="entry name" value="TonB-dep_OMP_SusC/RagA_CS"/>
</dbReference>
<dbReference type="GO" id="GO:0009279">
    <property type="term" value="C:cell outer membrane"/>
    <property type="evidence" value="ECO:0007669"/>
    <property type="project" value="UniProtKB-SubCell"/>
</dbReference>
<comment type="similarity">
    <text evidence="7">Belongs to the TonB-dependent receptor family.</text>
</comment>
<evidence type="ECO:0000256" key="4">
    <source>
        <dbReference type="ARBA" id="ARBA00022692"/>
    </source>
</evidence>
<feature type="domain" description="TonB-dependent receptor plug" evidence="8">
    <location>
        <begin position="225"/>
        <end position="332"/>
    </location>
</feature>
<dbReference type="NCBIfam" id="TIGR04057">
    <property type="entry name" value="SusC_RagA_signa"/>
    <property type="match status" value="1"/>
</dbReference>
<dbReference type="PROSITE" id="PS52016">
    <property type="entry name" value="TONB_DEPENDENT_REC_3"/>
    <property type="match status" value="1"/>
</dbReference>
<evidence type="ECO:0000256" key="7">
    <source>
        <dbReference type="PROSITE-ProRule" id="PRU01360"/>
    </source>
</evidence>
<evidence type="ECO:0000256" key="1">
    <source>
        <dbReference type="ARBA" id="ARBA00004571"/>
    </source>
</evidence>
<keyword evidence="10" id="KW-1185">Reference proteome</keyword>
<evidence type="ECO:0000259" key="8">
    <source>
        <dbReference type="Pfam" id="PF07715"/>
    </source>
</evidence>
<keyword evidence="4 7" id="KW-0812">Transmembrane</keyword>
<reference evidence="9 10" key="1">
    <citation type="submission" date="2018-10" db="EMBL/GenBank/DDBJ databases">
        <title>Sphingobacterium sp. M05W1-28.</title>
        <authorList>
            <person name="Cai H."/>
        </authorList>
    </citation>
    <scope>NUCLEOTIDE SEQUENCE [LARGE SCALE GENOMIC DNA]</scope>
    <source>
        <strain evidence="9 10">M05W1-28</strain>
    </source>
</reference>
<dbReference type="Gene3D" id="2.170.130.10">
    <property type="entry name" value="TonB-dependent receptor, plug domain"/>
    <property type="match status" value="1"/>
</dbReference>
<dbReference type="AlphaFoldDB" id="A0A420VS89"/>
<dbReference type="InterPro" id="IPR037066">
    <property type="entry name" value="Plug_dom_sf"/>
</dbReference>
<comment type="caution">
    <text evidence="9">The sequence shown here is derived from an EMBL/GenBank/DDBJ whole genome shotgun (WGS) entry which is preliminary data.</text>
</comment>
<dbReference type="Pfam" id="PF07715">
    <property type="entry name" value="Plug"/>
    <property type="match status" value="1"/>
</dbReference>
<sequence>MKKTNQRKIVIMSFGFGLPLFLICFSFSLLKAEIALSQTVASKKISMDVTTNNIQEAFNMIEKQVNVSFTYKKDLLSIPLQIALNVKDTPLKTVLEEIRKQTDLDFKEIDGNVIAVRYQPGSLGVKQKAARQNIVKGSVVSAGDGNPLPGISVHVKGTNRTSMTDDRGNFTLSDIPGDAVLVFTYIGYEKQEIPVNNRGFIQIRLIESYTDLDEVVVVGYGTQKKVNLTGSVSSVSATDIEDRPITQASQALAGLATGVSVSQSAGRPGNDAASIRIRGQGTFSGAGNDPLVLIDGLAASMNDIDPNNIKSISVLKDAASASIYGTRGANGVILIETKRGTSGRLRVSYNNTIGWQKVTELPDFVASDEYATLFNEANTNVGQALTYTPEEIDKFRSGVDPDNYPNVPHLKNLLSSGSGFQMNHNVSFSGGSDKNSYLFSLGYLDQDGVVAKNNYHRYNFMLNSDSKILDNLTLKVNMTGNSAQTNEPRQFDGEMMSMIGFAVRQGPIYAGRKSDGTFGYQDNFSPEAWLSSESFVNRANKFFLGGAELAWEIVPGLTWSGKAGYNYNNFTNNSFASDFIFDQNKRVGPNNLTVNSGDNSLLTLQSLLQYNRTYGKHAINALAGYSEEKFRSDWTTAFRDDFPSNLLHELNAGSSANMQSSGSAAEWALRSFFGRVNYILSDRYLFEVNARYDGTSRFPSEGRWGLFPSVSAAWRISEEPFFKEHVTGVDNLKLRASWGTLGNQNIGNYPYQNVLSLGNNYPIGGVLLPGARLTTLANSDITWETTEVRGIGLDFSLMKGKLAFVMDYFDKRTRDILYNLTVSSVLGLTPSEVNAASVRNNGFEFLMDYRTSIGKLNIGFSPNFTYTKNRVTKLADGLTQDIAKNLFVGQPLGAIYGYVADGLFVDENDIAAYPTQPYAAQPGFVRYADISGLNGTPDGVVDPANDRTIIGNTVPKFSYGATIRFDYQGVDLSVLLHGLAGFDRQMGSYQAFAFYNGGQIQRWQADNRWSADNPDRNAEYIKLTSLNMGSGTIMPSTFWNRNASFLRLKNIQLGYSFPEKITRKMRLDRLRIFFSGQNLFSLSSFYQGWDPEMGQGTGDNTPFYPITSVYTFGLNVNF</sequence>
<protein>
    <submittedName>
        <fullName evidence="9">SusC/RagA family TonB-linked outer membrane protein</fullName>
    </submittedName>
</protein>
<dbReference type="Gene3D" id="2.40.170.20">
    <property type="entry name" value="TonB-dependent receptor, beta-barrel domain"/>
    <property type="match status" value="1"/>
</dbReference>
<evidence type="ECO:0000256" key="6">
    <source>
        <dbReference type="ARBA" id="ARBA00023237"/>
    </source>
</evidence>
<dbReference type="InterPro" id="IPR012910">
    <property type="entry name" value="Plug_dom"/>
</dbReference>
<dbReference type="RefSeq" id="WP_121126634.1">
    <property type="nucleotide sequence ID" value="NZ_RBWS01000022.1"/>
</dbReference>
<keyword evidence="2 7" id="KW-0813">Transport</keyword>
<gene>
    <name evidence="9" type="ORF">D7322_23500</name>
</gene>
<dbReference type="NCBIfam" id="TIGR04056">
    <property type="entry name" value="OMP_RagA_SusC"/>
    <property type="match status" value="1"/>
</dbReference>
<dbReference type="EMBL" id="RBWS01000022">
    <property type="protein sequence ID" value="RKO69200.1"/>
    <property type="molecule type" value="Genomic_DNA"/>
</dbReference>
<proteinExistence type="inferred from homology"/>
<dbReference type="InterPro" id="IPR036942">
    <property type="entry name" value="Beta-barrel_TonB_sf"/>
</dbReference>
<dbReference type="Gene3D" id="2.60.40.1120">
    <property type="entry name" value="Carboxypeptidase-like, regulatory domain"/>
    <property type="match status" value="1"/>
</dbReference>
<dbReference type="InterPro" id="IPR039426">
    <property type="entry name" value="TonB-dep_rcpt-like"/>
</dbReference>
<keyword evidence="5 7" id="KW-0472">Membrane</keyword>
<dbReference type="SUPFAM" id="SSF56935">
    <property type="entry name" value="Porins"/>
    <property type="match status" value="1"/>
</dbReference>
<dbReference type="SUPFAM" id="SSF49464">
    <property type="entry name" value="Carboxypeptidase regulatory domain-like"/>
    <property type="match status" value="1"/>
</dbReference>